<dbReference type="Proteomes" id="UP001302126">
    <property type="component" value="Unassembled WGS sequence"/>
</dbReference>
<reference evidence="2" key="2">
    <citation type="submission" date="2023-05" db="EMBL/GenBank/DDBJ databases">
        <authorList>
            <consortium name="Lawrence Berkeley National Laboratory"/>
            <person name="Steindorff A."/>
            <person name="Hensen N."/>
            <person name="Bonometti L."/>
            <person name="Westerberg I."/>
            <person name="Brannstrom I.O."/>
            <person name="Guillou S."/>
            <person name="Cros-Aarteil S."/>
            <person name="Calhoun S."/>
            <person name="Haridas S."/>
            <person name="Kuo A."/>
            <person name="Mondo S."/>
            <person name="Pangilinan J."/>
            <person name="Riley R."/>
            <person name="Labutti K."/>
            <person name="Andreopoulos B."/>
            <person name="Lipzen A."/>
            <person name="Chen C."/>
            <person name="Yanf M."/>
            <person name="Daum C."/>
            <person name="Ng V."/>
            <person name="Clum A."/>
            <person name="Ohm R."/>
            <person name="Martin F."/>
            <person name="Silar P."/>
            <person name="Natvig D."/>
            <person name="Lalanne C."/>
            <person name="Gautier V."/>
            <person name="Ament-Velasquez S.L."/>
            <person name="Kruys A."/>
            <person name="Hutchinson M.I."/>
            <person name="Powell A.J."/>
            <person name="Barry K."/>
            <person name="Miller A.N."/>
            <person name="Grigoriev I.V."/>
            <person name="Debuchy R."/>
            <person name="Gladieux P."/>
            <person name="Thoren M.H."/>
            <person name="Johannesson H."/>
        </authorList>
    </citation>
    <scope>NUCLEOTIDE SEQUENCE</scope>
    <source>
        <strain evidence="2">PSN309</strain>
    </source>
</reference>
<gene>
    <name evidence="2" type="ORF">QBC35DRAFT_453888</name>
</gene>
<feature type="region of interest" description="Disordered" evidence="1">
    <location>
        <begin position="79"/>
        <end position="100"/>
    </location>
</feature>
<accession>A0AAN6WPP4</accession>
<proteinExistence type="predicted"/>
<protein>
    <submittedName>
        <fullName evidence="2">Uncharacterized protein</fullName>
    </submittedName>
</protein>
<feature type="region of interest" description="Disordered" evidence="1">
    <location>
        <begin position="14"/>
        <end position="34"/>
    </location>
</feature>
<comment type="caution">
    <text evidence="2">The sequence shown here is derived from an EMBL/GenBank/DDBJ whole genome shotgun (WGS) entry which is preliminary data.</text>
</comment>
<dbReference type="EMBL" id="MU864439">
    <property type="protein sequence ID" value="KAK4185820.1"/>
    <property type="molecule type" value="Genomic_DNA"/>
</dbReference>
<dbReference type="AlphaFoldDB" id="A0AAN6WPP4"/>
<sequence length="100" mass="10909">MTILLALNEASTRTDNTMQSQKNSAKAVGKQAQQPAWVCKVEEAAKNDARSQPWKGTLGDEVADRNALAYRTWNSRFKENDPVKRSSDGMTGGCNSTFAG</sequence>
<feature type="compositionally biased region" description="Polar residues" evidence="1">
    <location>
        <begin position="14"/>
        <end position="24"/>
    </location>
</feature>
<keyword evidence="3" id="KW-1185">Reference proteome</keyword>
<name>A0AAN6WPP4_9PEZI</name>
<organism evidence="2 3">
    <name type="scientific">Podospora australis</name>
    <dbReference type="NCBI Taxonomy" id="1536484"/>
    <lineage>
        <taxon>Eukaryota</taxon>
        <taxon>Fungi</taxon>
        <taxon>Dikarya</taxon>
        <taxon>Ascomycota</taxon>
        <taxon>Pezizomycotina</taxon>
        <taxon>Sordariomycetes</taxon>
        <taxon>Sordariomycetidae</taxon>
        <taxon>Sordariales</taxon>
        <taxon>Podosporaceae</taxon>
        <taxon>Podospora</taxon>
    </lineage>
</organism>
<evidence type="ECO:0000256" key="1">
    <source>
        <dbReference type="SAM" id="MobiDB-lite"/>
    </source>
</evidence>
<reference evidence="2" key="1">
    <citation type="journal article" date="2023" name="Mol. Phylogenet. Evol.">
        <title>Genome-scale phylogeny and comparative genomics of the fungal order Sordariales.</title>
        <authorList>
            <person name="Hensen N."/>
            <person name="Bonometti L."/>
            <person name="Westerberg I."/>
            <person name="Brannstrom I.O."/>
            <person name="Guillou S."/>
            <person name="Cros-Aarteil S."/>
            <person name="Calhoun S."/>
            <person name="Haridas S."/>
            <person name="Kuo A."/>
            <person name="Mondo S."/>
            <person name="Pangilinan J."/>
            <person name="Riley R."/>
            <person name="LaButti K."/>
            <person name="Andreopoulos B."/>
            <person name="Lipzen A."/>
            <person name="Chen C."/>
            <person name="Yan M."/>
            <person name="Daum C."/>
            <person name="Ng V."/>
            <person name="Clum A."/>
            <person name="Steindorff A."/>
            <person name="Ohm R.A."/>
            <person name="Martin F."/>
            <person name="Silar P."/>
            <person name="Natvig D.O."/>
            <person name="Lalanne C."/>
            <person name="Gautier V."/>
            <person name="Ament-Velasquez S.L."/>
            <person name="Kruys A."/>
            <person name="Hutchinson M.I."/>
            <person name="Powell A.J."/>
            <person name="Barry K."/>
            <person name="Miller A.N."/>
            <person name="Grigoriev I.V."/>
            <person name="Debuchy R."/>
            <person name="Gladieux P."/>
            <person name="Hiltunen Thoren M."/>
            <person name="Johannesson H."/>
        </authorList>
    </citation>
    <scope>NUCLEOTIDE SEQUENCE</scope>
    <source>
        <strain evidence="2">PSN309</strain>
    </source>
</reference>
<evidence type="ECO:0000313" key="3">
    <source>
        <dbReference type="Proteomes" id="UP001302126"/>
    </source>
</evidence>
<evidence type="ECO:0000313" key="2">
    <source>
        <dbReference type="EMBL" id="KAK4185820.1"/>
    </source>
</evidence>